<name>A0AAD5JG47_ACENE</name>
<evidence type="ECO:0000313" key="3">
    <source>
        <dbReference type="Proteomes" id="UP001064489"/>
    </source>
</evidence>
<feature type="region of interest" description="Disordered" evidence="1">
    <location>
        <begin position="1"/>
        <end position="29"/>
    </location>
</feature>
<dbReference type="AlphaFoldDB" id="A0AAD5JG47"/>
<sequence>MNGHGEQDEPGVHGDQDEQGARNERGKSAAEITEIYETLALNSYHRGSIARKGGRYDIDRSTEVALQLSTMSKQMEALTKNVSQLQAGANHVCDGGHHCRDGKQVESEEAQALNYQRGRNDP</sequence>
<gene>
    <name evidence="2" type="ORF">LWI28_025519</name>
</gene>
<reference evidence="2 3" key="1">
    <citation type="journal article" date="2022" name="Plant J.">
        <title>Strategies of tolerance reflected in two North American maple genomes.</title>
        <authorList>
            <person name="McEvoy S.L."/>
            <person name="Sezen U.U."/>
            <person name="Trouern-Trend A."/>
            <person name="McMahon S.M."/>
            <person name="Schaberg P.G."/>
            <person name="Yang J."/>
            <person name="Wegrzyn J.L."/>
            <person name="Swenson N.G."/>
        </authorList>
    </citation>
    <scope>NUCLEOTIDE SEQUENCE [LARGE SCALE GENOMIC DNA]</scope>
    <source>
        <strain evidence="2">91603</strain>
    </source>
</reference>
<organism evidence="2 3">
    <name type="scientific">Acer negundo</name>
    <name type="common">Box elder</name>
    <dbReference type="NCBI Taxonomy" id="4023"/>
    <lineage>
        <taxon>Eukaryota</taxon>
        <taxon>Viridiplantae</taxon>
        <taxon>Streptophyta</taxon>
        <taxon>Embryophyta</taxon>
        <taxon>Tracheophyta</taxon>
        <taxon>Spermatophyta</taxon>
        <taxon>Magnoliopsida</taxon>
        <taxon>eudicotyledons</taxon>
        <taxon>Gunneridae</taxon>
        <taxon>Pentapetalae</taxon>
        <taxon>rosids</taxon>
        <taxon>malvids</taxon>
        <taxon>Sapindales</taxon>
        <taxon>Sapindaceae</taxon>
        <taxon>Hippocastanoideae</taxon>
        <taxon>Acereae</taxon>
        <taxon>Acer</taxon>
    </lineage>
</organism>
<keyword evidence="3" id="KW-1185">Reference proteome</keyword>
<feature type="compositionally biased region" description="Basic and acidic residues" evidence="1">
    <location>
        <begin position="1"/>
        <end position="28"/>
    </location>
</feature>
<accession>A0AAD5JG47</accession>
<feature type="region of interest" description="Disordered" evidence="1">
    <location>
        <begin position="103"/>
        <end position="122"/>
    </location>
</feature>
<dbReference type="Proteomes" id="UP001064489">
    <property type="component" value="Chromosome 13"/>
</dbReference>
<evidence type="ECO:0000256" key="1">
    <source>
        <dbReference type="SAM" id="MobiDB-lite"/>
    </source>
</evidence>
<comment type="caution">
    <text evidence="2">The sequence shown here is derived from an EMBL/GenBank/DDBJ whole genome shotgun (WGS) entry which is preliminary data.</text>
</comment>
<dbReference type="EMBL" id="JAJSOW010000002">
    <property type="protein sequence ID" value="KAI9198991.1"/>
    <property type="molecule type" value="Genomic_DNA"/>
</dbReference>
<proteinExistence type="predicted"/>
<evidence type="ECO:0000313" key="2">
    <source>
        <dbReference type="EMBL" id="KAI9198991.1"/>
    </source>
</evidence>
<protein>
    <submittedName>
        <fullName evidence="2">Uncharacterized protein</fullName>
    </submittedName>
</protein>